<reference evidence="2" key="1">
    <citation type="submission" date="2020-01" db="EMBL/GenBank/DDBJ databases">
        <authorList>
            <person name="Meier V. D."/>
            <person name="Meier V D."/>
        </authorList>
    </citation>
    <scope>NUCLEOTIDE SEQUENCE</scope>
    <source>
        <strain evidence="2">HLG_WM_MAG_10</strain>
    </source>
</reference>
<dbReference type="Gene3D" id="2.40.70.10">
    <property type="entry name" value="Acid Proteases"/>
    <property type="match status" value="1"/>
</dbReference>
<dbReference type="PANTHER" id="PTHR38037:SF2">
    <property type="entry name" value="ATP-DEPENDENT ZINC PROTEASE DOMAIN-CONTAINING PROTEIN-RELATED"/>
    <property type="match status" value="1"/>
</dbReference>
<name>A0A6S6U3I9_9BACT</name>
<feature type="domain" description="Retropepsin-like aspartic endopeptidase" evidence="1">
    <location>
        <begin position="9"/>
        <end position="135"/>
    </location>
</feature>
<evidence type="ECO:0000313" key="2">
    <source>
        <dbReference type="EMBL" id="CAA6823463.1"/>
    </source>
</evidence>
<dbReference type="AlphaFoldDB" id="A0A6S6U3I9"/>
<sequence length="144" mass="16652">MQPKTKVTIGRIEQADFIELDLMDIDVKIDTGAYTSSIHCHDIQEVSNQLHCHFLDKAHPAYNHKKLIFDHYNITIVKSSNGIAEPRYKIFTKIRFGAKKYAISLTLTDRGEMRYPVLIGRKFLNKKFLVDVSLTNNLKNNNEE</sequence>
<protein>
    <recommendedName>
        <fullName evidence="1">Retropepsin-like aspartic endopeptidase domain-containing protein</fullName>
    </recommendedName>
</protein>
<dbReference type="SUPFAM" id="SSF50630">
    <property type="entry name" value="Acid proteases"/>
    <property type="match status" value="1"/>
</dbReference>
<dbReference type="Pfam" id="PF05618">
    <property type="entry name" value="Zn_protease"/>
    <property type="match status" value="1"/>
</dbReference>
<proteinExistence type="predicted"/>
<organism evidence="2">
    <name type="scientific">uncultured Aureispira sp</name>
    <dbReference type="NCBI Taxonomy" id="1331704"/>
    <lineage>
        <taxon>Bacteria</taxon>
        <taxon>Pseudomonadati</taxon>
        <taxon>Bacteroidota</taxon>
        <taxon>Saprospiria</taxon>
        <taxon>Saprospirales</taxon>
        <taxon>Saprospiraceae</taxon>
        <taxon>Aureispira</taxon>
        <taxon>environmental samples</taxon>
    </lineage>
</organism>
<dbReference type="InterPro" id="IPR008503">
    <property type="entry name" value="Asp_endopeptidase"/>
</dbReference>
<dbReference type="PANTHER" id="PTHR38037">
    <property type="entry name" value="ZN_PROTEASE DOMAIN-CONTAINING PROTEIN"/>
    <property type="match status" value="1"/>
</dbReference>
<gene>
    <name evidence="2" type="ORF">HELGO_WM19093</name>
</gene>
<dbReference type="EMBL" id="CACVAQ010000327">
    <property type="protein sequence ID" value="CAA6823463.1"/>
    <property type="molecule type" value="Genomic_DNA"/>
</dbReference>
<accession>A0A6S6U3I9</accession>
<dbReference type="InterPro" id="IPR021109">
    <property type="entry name" value="Peptidase_aspartic_dom_sf"/>
</dbReference>
<evidence type="ECO:0000259" key="1">
    <source>
        <dbReference type="Pfam" id="PF05618"/>
    </source>
</evidence>